<protein>
    <recommendedName>
        <fullName evidence="6">HTH lysR-type domain-containing protein</fullName>
    </recommendedName>
</protein>
<reference evidence="7 8" key="1">
    <citation type="submission" date="2017-03" db="EMBL/GenBank/DDBJ databases">
        <title>Genomic insights into Mycobacterium simiae human colonization.</title>
        <authorList>
            <person name="Steffani J.L."/>
            <person name="Brunck M.E."/>
            <person name="Cruz E."/>
            <person name="Montiel R."/>
            <person name="Barona F."/>
        </authorList>
    </citation>
    <scope>NUCLEOTIDE SEQUENCE [LARGE SCALE GENOMIC DNA]</scope>
    <source>
        <strain evidence="7 8">MsiGto</strain>
    </source>
</reference>
<organism evidence="7 8">
    <name type="scientific">Mycobacterium simiae</name>
    <name type="common">Mycobacterium habana</name>
    <dbReference type="NCBI Taxonomy" id="1784"/>
    <lineage>
        <taxon>Bacteria</taxon>
        <taxon>Bacillati</taxon>
        <taxon>Actinomycetota</taxon>
        <taxon>Actinomycetes</taxon>
        <taxon>Mycobacteriales</taxon>
        <taxon>Mycobacteriaceae</taxon>
        <taxon>Mycobacterium</taxon>
        <taxon>Mycobacterium simiae complex</taxon>
    </lineage>
</organism>
<evidence type="ECO:0000256" key="1">
    <source>
        <dbReference type="ARBA" id="ARBA00009437"/>
    </source>
</evidence>
<sequence length="290" mass="31562">MDVEARHLRALVAIADHGTHTAAAAALRLSQPTLTRTVRQLEYMYSLRLVEAGTARLTTHGEALVKRARRVLAELAAIDRDLTAQGSVRFGFAWLLPDEWFREVRTAMAAMGITVELRRLDDPLAALVAGDVDVALHRNPLLQAPDGITSRAIAAERRVLAISSHDPALADSSPLLWDALPQRPLIVNTISGSTTADSLPDLDGGRHIVECRNFDEWIELVAAGAGIGVVPDVSARRIQHPDIRYLPIADAPPVQVGLAWRSTPTPPRATRQFLDASLTFRQPGKGSERT</sequence>
<dbReference type="InterPro" id="IPR036390">
    <property type="entry name" value="WH_DNA-bd_sf"/>
</dbReference>
<dbReference type="Proteomes" id="UP000193040">
    <property type="component" value="Unassembled WGS sequence"/>
</dbReference>
<dbReference type="PANTHER" id="PTHR30346">
    <property type="entry name" value="TRANSCRIPTIONAL DUAL REGULATOR HCAR-RELATED"/>
    <property type="match status" value="1"/>
</dbReference>
<dbReference type="InterPro" id="IPR036388">
    <property type="entry name" value="WH-like_DNA-bd_sf"/>
</dbReference>
<comment type="caution">
    <text evidence="7">The sequence shown here is derived from an EMBL/GenBank/DDBJ whole genome shotgun (WGS) entry which is preliminary data.</text>
</comment>
<proteinExistence type="inferred from homology"/>
<name>A0A1X0XY82_MYCSI</name>
<evidence type="ECO:0000313" key="7">
    <source>
        <dbReference type="EMBL" id="ORJ57816.1"/>
    </source>
</evidence>
<evidence type="ECO:0000256" key="2">
    <source>
        <dbReference type="ARBA" id="ARBA00023015"/>
    </source>
</evidence>
<evidence type="ECO:0000259" key="6">
    <source>
        <dbReference type="PROSITE" id="PS50931"/>
    </source>
</evidence>
<gene>
    <name evidence="7" type="ORF">B5M45_19620</name>
</gene>
<keyword evidence="2" id="KW-0805">Transcription regulation</keyword>
<evidence type="ECO:0000256" key="4">
    <source>
        <dbReference type="ARBA" id="ARBA00023159"/>
    </source>
</evidence>
<dbReference type="GO" id="GO:0003700">
    <property type="term" value="F:DNA-binding transcription factor activity"/>
    <property type="evidence" value="ECO:0007669"/>
    <property type="project" value="InterPro"/>
</dbReference>
<dbReference type="EMBL" id="MZZM01000025">
    <property type="protein sequence ID" value="ORJ57816.1"/>
    <property type="molecule type" value="Genomic_DNA"/>
</dbReference>
<evidence type="ECO:0000256" key="5">
    <source>
        <dbReference type="ARBA" id="ARBA00023163"/>
    </source>
</evidence>
<evidence type="ECO:0000313" key="8">
    <source>
        <dbReference type="Proteomes" id="UP000193040"/>
    </source>
</evidence>
<feature type="domain" description="HTH lysR-type" evidence="6">
    <location>
        <begin position="1"/>
        <end position="59"/>
    </location>
</feature>
<keyword evidence="3" id="KW-0238">DNA-binding</keyword>
<evidence type="ECO:0000256" key="3">
    <source>
        <dbReference type="ARBA" id="ARBA00023125"/>
    </source>
</evidence>
<dbReference type="Pfam" id="PF00126">
    <property type="entry name" value="HTH_1"/>
    <property type="match status" value="1"/>
</dbReference>
<dbReference type="PANTHER" id="PTHR30346:SF28">
    <property type="entry name" value="HTH-TYPE TRANSCRIPTIONAL REGULATOR CYNR"/>
    <property type="match status" value="1"/>
</dbReference>
<keyword evidence="4" id="KW-0010">Activator</keyword>
<dbReference type="Gene3D" id="1.10.10.10">
    <property type="entry name" value="Winged helix-like DNA-binding domain superfamily/Winged helix DNA-binding domain"/>
    <property type="match status" value="1"/>
</dbReference>
<dbReference type="SUPFAM" id="SSF53850">
    <property type="entry name" value="Periplasmic binding protein-like II"/>
    <property type="match status" value="1"/>
</dbReference>
<keyword evidence="5" id="KW-0804">Transcription</keyword>
<keyword evidence="8" id="KW-1185">Reference proteome</keyword>
<dbReference type="InterPro" id="IPR005119">
    <property type="entry name" value="LysR_subst-bd"/>
</dbReference>
<dbReference type="GO" id="GO:0003677">
    <property type="term" value="F:DNA binding"/>
    <property type="evidence" value="ECO:0007669"/>
    <property type="project" value="UniProtKB-KW"/>
</dbReference>
<dbReference type="InterPro" id="IPR000847">
    <property type="entry name" value="LysR_HTH_N"/>
</dbReference>
<accession>A0A1X0XY82</accession>
<comment type="similarity">
    <text evidence="1">Belongs to the LysR transcriptional regulatory family.</text>
</comment>
<dbReference type="Pfam" id="PF03466">
    <property type="entry name" value="LysR_substrate"/>
    <property type="match status" value="1"/>
</dbReference>
<dbReference type="AlphaFoldDB" id="A0A1X0XY82"/>
<dbReference type="GO" id="GO:0032993">
    <property type="term" value="C:protein-DNA complex"/>
    <property type="evidence" value="ECO:0007669"/>
    <property type="project" value="TreeGrafter"/>
</dbReference>
<dbReference type="RefSeq" id="WP_084952361.1">
    <property type="nucleotide sequence ID" value="NZ_MZZM01000025.1"/>
</dbReference>
<dbReference type="SUPFAM" id="SSF46785">
    <property type="entry name" value="Winged helix' DNA-binding domain"/>
    <property type="match status" value="1"/>
</dbReference>
<dbReference type="PROSITE" id="PS50931">
    <property type="entry name" value="HTH_LYSR"/>
    <property type="match status" value="1"/>
</dbReference>
<dbReference type="Gene3D" id="3.40.190.10">
    <property type="entry name" value="Periplasmic binding protein-like II"/>
    <property type="match status" value="2"/>
</dbReference>